<dbReference type="InterPro" id="IPR015943">
    <property type="entry name" value="WD40/YVTN_repeat-like_dom_sf"/>
</dbReference>
<dbReference type="PROSITE" id="PS50093">
    <property type="entry name" value="PKD"/>
    <property type="match status" value="1"/>
</dbReference>
<dbReference type="SUPFAM" id="SSF50998">
    <property type="entry name" value="Quinoprotein alcohol dehydrogenase-like"/>
    <property type="match status" value="1"/>
</dbReference>
<proteinExistence type="predicted"/>
<sequence length="470" mass="52406">MRYISVVLLLATIIPSCKKDKQIPVPFQEKVSVCFNLSPVEDFTIDSLITFTNCSDSIDVTYEWNFGDGNTSSSRHEKHAYAEPGEYEIKLTVSRPGTTPVVLNKKITVRIKERYVDLLSVTRPTDFVEAPDGSIYVIGNTNSKTEAKLYLSKFDKNLRLRWTKYWSDNHSIVYRKIDVALDGGLLMAGSWDEYDYRGPLRIMKTDSAGNVKWTKSYPLNQGVSIDIRSTSDGGLVVIAEEQGELEGYGIEMGFTSMIKLNADGALSWRKIFNEERVFGAGNILPLSDGYQFAASGTSLNGCANCYDSLVVLKTDFSGKLTFRKSRLREPMSSVGGTCIAATENYIFTNGPGPTFTLLNADGKFSNEFPMPSDHSNWVSSTSTGHFVTGSGFTHWNGLLLTLFDEKGVMKWTKRLGRRNKTCFPERGFGTFASQLKDNSILFVGISYKDCPNDQESSMYLVRVNENGDIL</sequence>
<dbReference type="InterPro" id="IPR013783">
    <property type="entry name" value="Ig-like_fold"/>
</dbReference>
<dbReference type="InterPro" id="IPR035986">
    <property type="entry name" value="PKD_dom_sf"/>
</dbReference>
<dbReference type="Gene3D" id="2.60.40.10">
    <property type="entry name" value="Immunoglobulins"/>
    <property type="match status" value="1"/>
</dbReference>
<dbReference type="Gene3D" id="2.130.10.10">
    <property type="entry name" value="YVTN repeat-like/Quinoprotein amine dehydrogenase"/>
    <property type="match status" value="1"/>
</dbReference>
<dbReference type="AlphaFoldDB" id="A0AAU8FUF3"/>
<accession>A0AAU8FUF3</accession>
<dbReference type="EMBL" id="CP159289">
    <property type="protein sequence ID" value="XCH27032.1"/>
    <property type="molecule type" value="Genomic_DNA"/>
</dbReference>
<protein>
    <submittedName>
        <fullName evidence="2">PKD domain-containing protein</fullName>
    </submittedName>
</protein>
<reference evidence="2" key="1">
    <citation type="submission" date="2024-06" db="EMBL/GenBank/DDBJ databases">
        <title>Sequencing and assembly of the genome of Dyadobacter sp. strain 676, a symbiont of Cyamopsis tetragonoloba.</title>
        <authorList>
            <person name="Guro P."/>
            <person name="Sazanova A."/>
            <person name="Kuznetsova I."/>
            <person name="Belimov A."/>
            <person name="Safronova V."/>
        </authorList>
    </citation>
    <scope>NUCLEOTIDE SEQUENCE</scope>
    <source>
        <strain evidence="2">676</strain>
    </source>
</reference>
<dbReference type="CDD" id="cd00146">
    <property type="entry name" value="PKD"/>
    <property type="match status" value="1"/>
</dbReference>
<dbReference type="SUPFAM" id="SSF49299">
    <property type="entry name" value="PKD domain"/>
    <property type="match status" value="1"/>
</dbReference>
<dbReference type="PANTHER" id="PTHR42754:SF1">
    <property type="entry name" value="LIPOPROTEIN"/>
    <property type="match status" value="1"/>
</dbReference>
<feature type="domain" description="PKD" evidence="1">
    <location>
        <begin position="49"/>
        <end position="109"/>
    </location>
</feature>
<gene>
    <name evidence="2" type="ORF">ABV298_11760</name>
</gene>
<dbReference type="InterPro" id="IPR000601">
    <property type="entry name" value="PKD_dom"/>
</dbReference>
<dbReference type="RefSeq" id="WP_353722295.1">
    <property type="nucleotide sequence ID" value="NZ_CP159289.1"/>
</dbReference>
<dbReference type="Pfam" id="PF18911">
    <property type="entry name" value="PKD_4"/>
    <property type="match status" value="1"/>
</dbReference>
<organism evidence="2">
    <name type="scientific">Dyadobacter sp. 676</name>
    <dbReference type="NCBI Taxonomy" id="3088362"/>
    <lineage>
        <taxon>Bacteria</taxon>
        <taxon>Pseudomonadati</taxon>
        <taxon>Bacteroidota</taxon>
        <taxon>Cytophagia</taxon>
        <taxon>Cytophagales</taxon>
        <taxon>Spirosomataceae</taxon>
        <taxon>Dyadobacter</taxon>
    </lineage>
</organism>
<dbReference type="InterPro" id="IPR011047">
    <property type="entry name" value="Quinoprotein_ADH-like_sf"/>
</dbReference>
<dbReference type="PANTHER" id="PTHR42754">
    <property type="entry name" value="ENDOGLUCANASE"/>
    <property type="match status" value="1"/>
</dbReference>
<name>A0AAU8FUF3_9BACT</name>
<evidence type="ECO:0000259" key="1">
    <source>
        <dbReference type="PROSITE" id="PS50093"/>
    </source>
</evidence>
<evidence type="ECO:0000313" key="2">
    <source>
        <dbReference type="EMBL" id="XCH27032.1"/>
    </source>
</evidence>